<proteinExistence type="predicted"/>
<feature type="region of interest" description="Disordered" evidence="1">
    <location>
        <begin position="74"/>
        <end position="133"/>
    </location>
</feature>
<feature type="compositionally biased region" description="Basic and acidic residues" evidence="1">
    <location>
        <begin position="1"/>
        <end position="11"/>
    </location>
</feature>
<protein>
    <submittedName>
        <fullName evidence="2">Uncharacterized protein</fullName>
    </submittedName>
</protein>
<sequence>MDKLGWKDPSKGEPFTYNPISPTAVTKELFEEQEKRAGTNATRRDGEKMQIEADKVVVELAAITEAQMILRGLAEQRSSTTSQVPTKDGDGWKRSSRDNTPKLIHTHDEEDVHPNGEGTDDKGSSCQRNGGAIWSSTNWPGSLGLAHELRRAGLALAEGMTCVL</sequence>
<evidence type="ECO:0000256" key="1">
    <source>
        <dbReference type="SAM" id="MobiDB-lite"/>
    </source>
</evidence>
<feature type="compositionally biased region" description="Polar residues" evidence="1">
    <location>
        <begin position="124"/>
        <end position="133"/>
    </location>
</feature>
<gene>
    <name evidence="2" type="ORF">PG994_008671</name>
</gene>
<dbReference type="GeneID" id="92093143"/>
<feature type="compositionally biased region" description="Polar residues" evidence="1">
    <location>
        <begin position="76"/>
        <end position="85"/>
    </location>
</feature>
<feature type="compositionally biased region" description="Basic and acidic residues" evidence="1">
    <location>
        <begin position="87"/>
        <end position="123"/>
    </location>
</feature>
<dbReference type="Proteomes" id="UP001480595">
    <property type="component" value="Unassembled WGS sequence"/>
</dbReference>
<evidence type="ECO:0000313" key="3">
    <source>
        <dbReference type="Proteomes" id="UP001480595"/>
    </source>
</evidence>
<keyword evidence="3" id="KW-1185">Reference proteome</keyword>
<comment type="caution">
    <text evidence="2">The sequence shown here is derived from an EMBL/GenBank/DDBJ whole genome shotgun (WGS) entry which is preliminary data.</text>
</comment>
<feature type="region of interest" description="Disordered" evidence="1">
    <location>
        <begin position="1"/>
        <end position="20"/>
    </location>
</feature>
<dbReference type="RefSeq" id="XP_066713669.1">
    <property type="nucleotide sequence ID" value="XM_066860080.1"/>
</dbReference>
<organism evidence="2 3">
    <name type="scientific">Apiospora phragmitis</name>
    <dbReference type="NCBI Taxonomy" id="2905665"/>
    <lineage>
        <taxon>Eukaryota</taxon>
        <taxon>Fungi</taxon>
        <taxon>Dikarya</taxon>
        <taxon>Ascomycota</taxon>
        <taxon>Pezizomycotina</taxon>
        <taxon>Sordariomycetes</taxon>
        <taxon>Xylariomycetidae</taxon>
        <taxon>Amphisphaeriales</taxon>
        <taxon>Apiosporaceae</taxon>
        <taxon>Apiospora</taxon>
    </lineage>
</organism>
<reference evidence="2 3" key="1">
    <citation type="submission" date="2023-01" db="EMBL/GenBank/DDBJ databases">
        <title>Analysis of 21 Apiospora genomes using comparative genomics revels a genus with tremendous synthesis potential of carbohydrate active enzymes and secondary metabolites.</title>
        <authorList>
            <person name="Sorensen T."/>
        </authorList>
    </citation>
    <scope>NUCLEOTIDE SEQUENCE [LARGE SCALE GENOMIC DNA]</scope>
    <source>
        <strain evidence="2 3">CBS 135458</strain>
    </source>
</reference>
<accession>A0ABR1UH64</accession>
<evidence type="ECO:0000313" key="2">
    <source>
        <dbReference type="EMBL" id="KAK8058223.1"/>
    </source>
</evidence>
<dbReference type="EMBL" id="JAQQWL010000009">
    <property type="protein sequence ID" value="KAK8058223.1"/>
    <property type="molecule type" value="Genomic_DNA"/>
</dbReference>
<name>A0ABR1UH64_9PEZI</name>